<accession>A0AAD2CX26</accession>
<protein>
    <submittedName>
        <fullName evidence="2">Uncharacterized protein</fullName>
    </submittedName>
</protein>
<organism evidence="2 3">
    <name type="scientific">Cylindrotheca closterium</name>
    <dbReference type="NCBI Taxonomy" id="2856"/>
    <lineage>
        <taxon>Eukaryota</taxon>
        <taxon>Sar</taxon>
        <taxon>Stramenopiles</taxon>
        <taxon>Ochrophyta</taxon>
        <taxon>Bacillariophyta</taxon>
        <taxon>Bacillariophyceae</taxon>
        <taxon>Bacillariophycidae</taxon>
        <taxon>Bacillariales</taxon>
        <taxon>Bacillariaceae</taxon>
        <taxon>Cylindrotheca</taxon>
    </lineage>
</organism>
<feature type="region of interest" description="Disordered" evidence="1">
    <location>
        <begin position="1"/>
        <end position="91"/>
    </location>
</feature>
<sequence>MSSKQTNPNAQDNDDDDGVTPEPPARGLFADVFRESLGEDIDKADLDDGELFRRDGPARKPDHDNGLPDSPESITQSRAPHGKEAAGMSRSIHTDDETEWRSMPMIPPDSLLPTSPFDLRPASSPAAAPMRGIVEPNANFYDFKFTDLARQTDLMTRQADVMDEFLDVLPLNPMKPGGGPTIQKLKPQRPPSKTMILTPEQQAQIIRNPTKATFIPPSISAVEIRIAGWGPSGVCLLRNLPIIYPNRAKIVRENSFPLESLAQVTEQIQIYDKTLGFQVIYQEKPLKAIIQTPNCGEFIVDFWASSSNPDFYLALHPRREVGIQTQTQMSMLLKALKEDGENIANLPLPTPQPFDSKGLERLESYLENSVQVMEAKRAKTTGKPTEVFRRNVLAEVHHALMSESLEQRKFAMSLLLHGTDLKSTMGSFACRVTAVVLAGSSLDQAELEDQNAMDIHKTLIQILQEAEFVGDEDRFHDFTEIPQDSDMTTNTFHSKPLSPRKRPRHYEDFMCEIHNMAMTILVQALEVATCFQQHKDLIQQFVTNYYLANNGAMNAVFERCIFQVNDPLASHSLSKGYLACRALRILAESSTELRKQVESDDRTKLSILGALEVGESSHWLLHRETKVLHNLIYGQM</sequence>
<evidence type="ECO:0000313" key="2">
    <source>
        <dbReference type="EMBL" id="CAJ1939903.1"/>
    </source>
</evidence>
<evidence type="ECO:0000256" key="1">
    <source>
        <dbReference type="SAM" id="MobiDB-lite"/>
    </source>
</evidence>
<feature type="compositionally biased region" description="Basic and acidic residues" evidence="1">
    <location>
        <begin position="32"/>
        <end position="66"/>
    </location>
</feature>
<name>A0AAD2CX26_9STRA</name>
<gene>
    <name evidence="2" type="ORF">CYCCA115_LOCUS6787</name>
</gene>
<dbReference type="EMBL" id="CAKOGP040000868">
    <property type="protein sequence ID" value="CAJ1939903.1"/>
    <property type="molecule type" value="Genomic_DNA"/>
</dbReference>
<evidence type="ECO:0000313" key="3">
    <source>
        <dbReference type="Proteomes" id="UP001295423"/>
    </source>
</evidence>
<proteinExistence type="predicted"/>
<dbReference type="AlphaFoldDB" id="A0AAD2CX26"/>
<dbReference type="Proteomes" id="UP001295423">
    <property type="component" value="Unassembled WGS sequence"/>
</dbReference>
<feature type="compositionally biased region" description="Polar residues" evidence="1">
    <location>
        <begin position="1"/>
        <end position="11"/>
    </location>
</feature>
<keyword evidence="3" id="KW-1185">Reference proteome</keyword>
<reference evidence="2" key="1">
    <citation type="submission" date="2023-08" db="EMBL/GenBank/DDBJ databases">
        <authorList>
            <person name="Audoor S."/>
            <person name="Bilcke G."/>
        </authorList>
    </citation>
    <scope>NUCLEOTIDE SEQUENCE</scope>
</reference>
<comment type="caution">
    <text evidence="2">The sequence shown here is derived from an EMBL/GenBank/DDBJ whole genome shotgun (WGS) entry which is preliminary data.</text>
</comment>